<evidence type="ECO:0000313" key="2">
    <source>
        <dbReference type="Proteomes" id="UP000252706"/>
    </source>
</evidence>
<organism evidence="1 2">
    <name type="scientific">Phaeobacter gallaeciensis</name>
    <dbReference type="NCBI Taxonomy" id="60890"/>
    <lineage>
        <taxon>Bacteria</taxon>
        <taxon>Pseudomonadati</taxon>
        <taxon>Pseudomonadota</taxon>
        <taxon>Alphaproteobacteria</taxon>
        <taxon>Rhodobacterales</taxon>
        <taxon>Roseobacteraceae</taxon>
        <taxon>Phaeobacter</taxon>
    </lineage>
</organism>
<dbReference type="OrthoDB" id="7744844at2"/>
<reference evidence="1 2" key="1">
    <citation type="submission" date="2018-07" db="EMBL/GenBank/DDBJ databases">
        <title>Modular assembly of carbohydrate-degrading microbial communities in the ocean.</title>
        <authorList>
            <person name="Enke T.N."/>
            <person name="Datta M.S."/>
            <person name="Schwartzman J.A."/>
            <person name="Cermak N."/>
            <person name="Schmitz D.A."/>
            <person name="Barrere J."/>
            <person name="Cordero O.X."/>
        </authorList>
    </citation>
    <scope>NUCLEOTIDE SEQUENCE [LARGE SCALE GENOMIC DNA]</scope>
    <source>
        <strain evidence="1 2">C3M10</strain>
    </source>
</reference>
<dbReference type="EMBL" id="QOCE01000039">
    <property type="protein sequence ID" value="RBW52443.1"/>
    <property type="molecule type" value="Genomic_DNA"/>
</dbReference>
<protein>
    <submittedName>
        <fullName evidence="1">Uncharacterized protein</fullName>
    </submittedName>
</protein>
<dbReference type="RefSeq" id="WP_113824698.1">
    <property type="nucleotide sequence ID" value="NZ_QOCE01000039.1"/>
</dbReference>
<dbReference type="AlphaFoldDB" id="A0A366WSY9"/>
<gene>
    <name evidence="1" type="ORF">DS909_17130</name>
</gene>
<accession>A0A366WSY9</accession>
<comment type="caution">
    <text evidence="1">The sequence shown here is derived from an EMBL/GenBank/DDBJ whole genome shotgun (WGS) entry which is preliminary data.</text>
</comment>
<name>A0A366WSY9_9RHOB</name>
<evidence type="ECO:0000313" key="1">
    <source>
        <dbReference type="EMBL" id="RBW52443.1"/>
    </source>
</evidence>
<dbReference type="Proteomes" id="UP000252706">
    <property type="component" value="Unassembled WGS sequence"/>
</dbReference>
<sequence>MSNINVSRIITAEDKLVEQQKQQLDARKIDCRTRIFAVCDEIAQINLASAASAGLFNAEQMEVYRAGLAWIDAMRTACVSGDWPDPPAQVVELASRF</sequence>
<proteinExistence type="predicted"/>